<keyword evidence="3" id="KW-1185">Reference proteome</keyword>
<dbReference type="EMBL" id="JACHJL010000011">
    <property type="protein sequence ID" value="MBB5937428.1"/>
    <property type="molecule type" value="Genomic_DNA"/>
</dbReference>
<feature type="region of interest" description="Disordered" evidence="1">
    <location>
        <begin position="45"/>
        <end position="88"/>
    </location>
</feature>
<accession>A0A7W9UZU5</accession>
<evidence type="ECO:0000256" key="1">
    <source>
        <dbReference type="SAM" id="MobiDB-lite"/>
    </source>
</evidence>
<proteinExistence type="predicted"/>
<reference evidence="2 3" key="1">
    <citation type="submission" date="2020-08" db="EMBL/GenBank/DDBJ databases">
        <title>Genomic Encyclopedia of Type Strains, Phase III (KMG-III): the genomes of soil and plant-associated and newly described type strains.</title>
        <authorList>
            <person name="Whitman W."/>
        </authorList>
    </citation>
    <scope>NUCLEOTIDE SEQUENCE [LARGE SCALE GENOMIC DNA]</scope>
    <source>
        <strain evidence="2 3">CECT 8305</strain>
    </source>
</reference>
<organism evidence="2 3">
    <name type="scientific">Streptomyces zagrosensis</name>
    <dbReference type="NCBI Taxonomy" id="1042984"/>
    <lineage>
        <taxon>Bacteria</taxon>
        <taxon>Bacillati</taxon>
        <taxon>Actinomycetota</taxon>
        <taxon>Actinomycetes</taxon>
        <taxon>Kitasatosporales</taxon>
        <taxon>Streptomycetaceae</taxon>
        <taxon>Streptomyces</taxon>
    </lineage>
</organism>
<sequence length="103" mass="10233">MSPCRGRTLLTHCVHSPAGAHQVESLIDSPAVGWGVHIEARAASAGGTEGVGGTVGARSGSGTVGACSSDSAERRAHSATGASKVTTTADSRLSAVAFRKFKG</sequence>
<evidence type="ECO:0000313" key="3">
    <source>
        <dbReference type="Proteomes" id="UP000588098"/>
    </source>
</evidence>
<evidence type="ECO:0000313" key="2">
    <source>
        <dbReference type="EMBL" id="MBB5937428.1"/>
    </source>
</evidence>
<protein>
    <submittedName>
        <fullName evidence="2">Uncharacterized protein</fullName>
    </submittedName>
</protein>
<dbReference type="AlphaFoldDB" id="A0A7W9UZU5"/>
<gene>
    <name evidence="2" type="ORF">FHS42_004507</name>
</gene>
<comment type="caution">
    <text evidence="2">The sequence shown here is derived from an EMBL/GenBank/DDBJ whole genome shotgun (WGS) entry which is preliminary data.</text>
</comment>
<name>A0A7W9UZU5_9ACTN</name>
<dbReference type="Proteomes" id="UP000588098">
    <property type="component" value="Unassembled WGS sequence"/>
</dbReference>